<evidence type="ECO:0000313" key="4">
    <source>
        <dbReference type="EMBL" id="MDS9469315.1"/>
    </source>
</evidence>
<dbReference type="PROSITE" id="PS01124">
    <property type="entry name" value="HTH_ARAC_FAMILY_2"/>
    <property type="match status" value="1"/>
</dbReference>
<evidence type="ECO:0000256" key="1">
    <source>
        <dbReference type="ARBA" id="ARBA00023015"/>
    </source>
</evidence>
<dbReference type="Pfam" id="PF12833">
    <property type="entry name" value="HTH_18"/>
    <property type="match status" value="1"/>
</dbReference>
<protein>
    <submittedName>
        <fullName evidence="4">Helix-turn-helix domain-containing protein</fullName>
    </submittedName>
</protein>
<dbReference type="SMART" id="SM00342">
    <property type="entry name" value="HTH_ARAC"/>
    <property type="match status" value="1"/>
</dbReference>
<evidence type="ECO:0000259" key="3">
    <source>
        <dbReference type="PROSITE" id="PS01124"/>
    </source>
</evidence>
<keyword evidence="1" id="KW-0805">Transcription regulation</keyword>
<dbReference type="Proteomes" id="UP001269144">
    <property type="component" value="Unassembled WGS sequence"/>
</dbReference>
<dbReference type="Pfam" id="PF01965">
    <property type="entry name" value="DJ-1_PfpI"/>
    <property type="match status" value="1"/>
</dbReference>
<proteinExistence type="predicted"/>
<evidence type="ECO:0000256" key="2">
    <source>
        <dbReference type="ARBA" id="ARBA00023163"/>
    </source>
</evidence>
<sequence length="327" mass="36196">MQFGSKIMQNEKYSRGPRKVAVLLFKSFSNHCLANAIEPLRAANNLSGRNLYAWQYISLDGRPVASSSGLTVQSEGALSDHAGADYLFVMPSYDFHSHATVQCARALRAARSRFGTLVGMDTGSWLLASAGLLSGRKATIHWDELTNLSEKFPDVNVSDDRVVHDGNILSCGGTTTTFELILDLIERHHGAMLRLEVAALFMYGESRPLPALRSGSVAEAGMSLMRRSIETPLPVAELAAKLGLNRRSFGQRCMDRFGVGPRRLYLATRLREAKRLVEGTTMSVAEIATRCGYRDASAMTRAFRKEFDATPRDLRKRRTERIDPPLV</sequence>
<name>A0ABU2HW91_9RHOB</name>
<dbReference type="InterPro" id="IPR052158">
    <property type="entry name" value="INH-QAR"/>
</dbReference>
<dbReference type="RefSeq" id="WP_311161906.1">
    <property type="nucleotide sequence ID" value="NZ_JAVQLW010000003.1"/>
</dbReference>
<evidence type="ECO:0000313" key="5">
    <source>
        <dbReference type="Proteomes" id="UP001269144"/>
    </source>
</evidence>
<dbReference type="SUPFAM" id="SSF46689">
    <property type="entry name" value="Homeodomain-like"/>
    <property type="match status" value="1"/>
</dbReference>
<dbReference type="InterPro" id="IPR029062">
    <property type="entry name" value="Class_I_gatase-like"/>
</dbReference>
<dbReference type="InterPro" id="IPR018060">
    <property type="entry name" value="HTH_AraC"/>
</dbReference>
<accession>A0ABU2HW91</accession>
<dbReference type="Gene3D" id="3.40.50.880">
    <property type="match status" value="1"/>
</dbReference>
<dbReference type="Gene3D" id="1.10.10.60">
    <property type="entry name" value="Homeodomain-like"/>
    <property type="match status" value="1"/>
</dbReference>
<keyword evidence="2" id="KW-0804">Transcription</keyword>
<reference evidence="5" key="1">
    <citation type="submission" date="2023-07" db="EMBL/GenBank/DDBJ databases">
        <title>Paracoccus sp. MBLB3053 whole genome sequence.</title>
        <authorList>
            <person name="Hwang C.Y."/>
            <person name="Cho E.-S."/>
            <person name="Seo M.-J."/>
        </authorList>
    </citation>
    <scope>NUCLEOTIDE SEQUENCE [LARGE SCALE GENOMIC DNA]</scope>
    <source>
        <strain evidence="5">MBLB3053</strain>
    </source>
</reference>
<comment type="caution">
    <text evidence="4">The sequence shown here is derived from an EMBL/GenBank/DDBJ whole genome shotgun (WGS) entry which is preliminary data.</text>
</comment>
<organism evidence="4 5">
    <name type="scientific">Paracoccus aurantius</name>
    <dbReference type="NCBI Taxonomy" id="3073814"/>
    <lineage>
        <taxon>Bacteria</taxon>
        <taxon>Pseudomonadati</taxon>
        <taxon>Pseudomonadota</taxon>
        <taxon>Alphaproteobacteria</taxon>
        <taxon>Rhodobacterales</taxon>
        <taxon>Paracoccaceae</taxon>
        <taxon>Paracoccus</taxon>
    </lineage>
</organism>
<dbReference type="InterPro" id="IPR002818">
    <property type="entry name" value="DJ-1/PfpI"/>
</dbReference>
<dbReference type="SUPFAM" id="SSF52317">
    <property type="entry name" value="Class I glutamine amidotransferase-like"/>
    <property type="match status" value="1"/>
</dbReference>
<dbReference type="PANTHER" id="PTHR43130:SF3">
    <property type="entry name" value="HTH-TYPE TRANSCRIPTIONAL REGULATOR RV1931C"/>
    <property type="match status" value="1"/>
</dbReference>
<dbReference type="CDD" id="cd03136">
    <property type="entry name" value="GATase1_AraC_ArgR_like"/>
    <property type="match status" value="1"/>
</dbReference>
<keyword evidence="5" id="KW-1185">Reference proteome</keyword>
<feature type="domain" description="HTH araC/xylS-type" evidence="3">
    <location>
        <begin position="219"/>
        <end position="317"/>
    </location>
</feature>
<dbReference type="InterPro" id="IPR009057">
    <property type="entry name" value="Homeodomain-like_sf"/>
</dbReference>
<gene>
    <name evidence="4" type="ORF">RGQ15_17270</name>
</gene>
<dbReference type="EMBL" id="JAVQLW010000003">
    <property type="protein sequence ID" value="MDS9469315.1"/>
    <property type="molecule type" value="Genomic_DNA"/>
</dbReference>
<dbReference type="PANTHER" id="PTHR43130">
    <property type="entry name" value="ARAC-FAMILY TRANSCRIPTIONAL REGULATOR"/>
    <property type="match status" value="1"/>
</dbReference>